<proteinExistence type="predicted"/>
<evidence type="ECO:0000256" key="3">
    <source>
        <dbReference type="ARBA" id="ARBA00022691"/>
    </source>
</evidence>
<accession>A0A554LGU2</accession>
<dbReference type="NCBIfam" id="TIGR00113">
    <property type="entry name" value="queA"/>
    <property type="match status" value="1"/>
</dbReference>
<organism evidence="5 6">
    <name type="scientific">Candidatus Berkelbacteria bacterium Licking1014_96</name>
    <dbReference type="NCBI Taxonomy" id="2017149"/>
    <lineage>
        <taxon>Bacteria</taxon>
        <taxon>Candidatus Berkelbacteria</taxon>
    </lineage>
</organism>
<keyword evidence="1" id="KW-0963">Cytoplasm</keyword>
<dbReference type="PANTHER" id="PTHR30307:SF0">
    <property type="entry name" value="S-ADENOSYLMETHIONINE:TRNA RIBOSYLTRANSFERASE-ISOMERASE"/>
    <property type="match status" value="1"/>
</dbReference>
<evidence type="ECO:0000313" key="5">
    <source>
        <dbReference type="EMBL" id="TSC91869.1"/>
    </source>
</evidence>
<dbReference type="AlphaFoldDB" id="A0A554LGU2"/>
<comment type="caution">
    <text evidence="5">The sequence shown here is derived from an EMBL/GenBank/DDBJ whole genome shotgun (WGS) entry which is preliminary data.</text>
</comment>
<dbReference type="NCBIfam" id="NF001140">
    <property type="entry name" value="PRK00147.1"/>
    <property type="match status" value="1"/>
</dbReference>
<dbReference type="GO" id="GO:0051075">
    <property type="term" value="F:S-adenosylmethionine:tRNA ribosyltransferase-isomerase activity"/>
    <property type="evidence" value="ECO:0007669"/>
    <property type="project" value="TreeGrafter"/>
</dbReference>
<keyword evidence="2 5" id="KW-0808">Transferase</keyword>
<keyword evidence="3" id="KW-0949">S-adenosyl-L-methionine</keyword>
<dbReference type="PANTHER" id="PTHR30307">
    <property type="entry name" value="S-ADENOSYLMETHIONINE:TRNA RIBOSYLTRANSFERASE-ISOMERASE"/>
    <property type="match status" value="1"/>
</dbReference>
<dbReference type="GO" id="GO:0008616">
    <property type="term" value="P:tRNA queuosine(34) biosynthetic process"/>
    <property type="evidence" value="ECO:0007669"/>
    <property type="project" value="UniProtKB-KW"/>
</dbReference>
<dbReference type="Proteomes" id="UP000318296">
    <property type="component" value="Unassembled WGS sequence"/>
</dbReference>
<dbReference type="InterPro" id="IPR042118">
    <property type="entry name" value="QueA_dom1"/>
</dbReference>
<evidence type="ECO:0000313" key="6">
    <source>
        <dbReference type="Proteomes" id="UP000318296"/>
    </source>
</evidence>
<dbReference type="SUPFAM" id="SSF111337">
    <property type="entry name" value="QueA-like"/>
    <property type="match status" value="2"/>
</dbReference>
<dbReference type="InterPro" id="IPR036100">
    <property type="entry name" value="QueA_sf"/>
</dbReference>
<dbReference type="InterPro" id="IPR003699">
    <property type="entry name" value="QueA"/>
</dbReference>
<gene>
    <name evidence="5" type="ORF">CEN92_175</name>
</gene>
<sequence length="376" mass="43323">MQTKKFDYYLPKKLIAQKPISPRDHSRLLVLKKRMGKIIHDHFYNLGHYLRKGDVVVLNNTKVIPARLITDQGKEIFLLKSLDKNDSKWLCLTRCKGSSFIKFAGSTLVGRIDQKIIKFNLRGREFWKEVEKIGEVPTPSYVKSHKKYRKAKKDFYQTIFAKKKGSIAAPTAGFHFTQKLVDRLKKKGVKVAFITLHVGLGTFASIRAERVEEHQMHAEWFELSKYTADLLNRAKREGHRIVAVGTTAARVLESCAITPLPHQNFFLLIPCSGETKIFIKPGYKFKFVDALITNFHLPCSTPLLLASAFIEDHHRKLSFRDPSIARVEKSRSDEISHCVRNDRGKNEGIRILLQSYREAIKKKYRFYSFGDAMLIV</sequence>
<evidence type="ECO:0000256" key="4">
    <source>
        <dbReference type="ARBA" id="ARBA00022785"/>
    </source>
</evidence>
<name>A0A554LGU2_9BACT</name>
<dbReference type="EMBL" id="VMGH01000023">
    <property type="protein sequence ID" value="TSC91869.1"/>
    <property type="molecule type" value="Genomic_DNA"/>
</dbReference>
<reference evidence="5 6" key="1">
    <citation type="submission" date="2017-07" db="EMBL/GenBank/DDBJ databases">
        <title>Mechanisms for carbon and nitrogen cycling indicate functional differentiation within the Candidate Phyla Radiation.</title>
        <authorList>
            <person name="Danczak R.E."/>
            <person name="Johnston M.D."/>
            <person name="Kenah C."/>
            <person name="Slattery M."/>
            <person name="Wrighton K.C."/>
            <person name="Wilkins M.J."/>
        </authorList>
    </citation>
    <scope>NUCLEOTIDE SEQUENCE [LARGE SCALE GENOMIC DNA]</scope>
    <source>
        <strain evidence="5">Licking1014_96</strain>
    </source>
</reference>
<protein>
    <submittedName>
        <fullName evidence="5">S-adenosylmethionine:tRNA ribosyltransferase-isomerase</fullName>
    </submittedName>
</protein>
<evidence type="ECO:0000256" key="1">
    <source>
        <dbReference type="ARBA" id="ARBA00022490"/>
    </source>
</evidence>
<dbReference type="Pfam" id="PF02547">
    <property type="entry name" value="Queuosine_synth"/>
    <property type="match status" value="2"/>
</dbReference>
<keyword evidence="5" id="KW-0413">Isomerase</keyword>
<dbReference type="Gene3D" id="3.40.1780.10">
    <property type="entry name" value="QueA-like"/>
    <property type="match status" value="2"/>
</dbReference>
<evidence type="ECO:0000256" key="2">
    <source>
        <dbReference type="ARBA" id="ARBA00022679"/>
    </source>
</evidence>
<keyword evidence="4" id="KW-0671">Queuosine biosynthesis</keyword>